<dbReference type="Proteomes" id="UP000306409">
    <property type="component" value="Chromosome"/>
</dbReference>
<proteinExistence type="predicted"/>
<organism evidence="1 2">
    <name type="scientific">Ruminiclostridium herbifermentans</name>
    <dbReference type="NCBI Taxonomy" id="2488810"/>
    <lineage>
        <taxon>Bacteria</taxon>
        <taxon>Bacillati</taxon>
        <taxon>Bacillota</taxon>
        <taxon>Clostridia</taxon>
        <taxon>Eubacteriales</taxon>
        <taxon>Oscillospiraceae</taxon>
        <taxon>Ruminiclostridium</taxon>
    </lineage>
</organism>
<evidence type="ECO:0000313" key="1">
    <source>
        <dbReference type="EMBL" id="QNU68748.1"/>
    </source>
</evidence>
<dbReference type="KEGG" id="rher:EHE19_004550"/>
<gene>
    <name evidence="1" type="ORF">EHE19_004550</name>
</gene>
<protein>
    <submittedName>
        <fullName evidence="1">Uncharacterized protein</fullName>
    </submittedName>
</protein>
<dbReference type="EMBL" id="CP061336">
    <property type="protein sequence ID" value="QNU68748.1"/>
    <property type="molecule type" value="Genomic_DNA"/>
</dbReference>
<accession>A0A4U7JEN9</accession>
<name>A0A4U7JEN9_9FIRM</name>
<keyword evidence="2" id="KW-1185">Reference proteome</keyword>
<evidence type="ECO:0000313" key="2">
    <source>
        <dbReference type="Proteomes" id="UP000306409"/>
    </source>
</evidence>
<reference evidence="1 2" key="1">
    <citation type="submission" date="2020-09" db="EMBL/GenBank/DDBJ databases">
        <title>Characterization and genome sequencing of Ruminiclostridium sp. nov. MA18.</title>
        <authorList>
            <person name="Rettenmaier R."/>
            <person name="Kowollik M.-L."/>
            <person name="Liebl W."/>
            <person name="Zverlov V."/>
        </authorList>
    </citation>
    <scope>NUCLEOTIDE SEQUENCE [LARGE SCALE GENOMIC DNA]</scope>
    <source>
        <strain evidence="1 2">MA18</strain>
    </source>
</reference>
<sequence>MKKWVDEEIIDYVAPQIYFTYANPAAPYGELVTWWSCAEISD</sequence>
<dbReference type="AlphaFoldDB" id="A0A4U7JEN9"/>
<dbReference type="OrthoDB" id="9773203at2"/>